<gene>
    <name evidence="1" type="ORF">ATP91_25325</name>
</gene>
<reference evidence="1" key="1">
    <citation type="submission" date="2018-08" db="EMBL/GenBank/DDBJ databases">
        <authorList>
            <consortium name="GenomeTrakr network: Whole genome sequencing for foodborne pathogen traceback"/>
        </authorList>
    </citation>
    <scope>NUCLEOTIDE SEQUENCE [LARGE SCALE GENOMIC DNA]</scope>
    <source>
        <strain evidence="1">CFSAN034428</strain>
    </source>
</reference>
<evidence type="ECO:0000313" key="1">
    <source>
        <dbReference type="EMBL" id="MIT93562.1"/>
    </source>
</evidence>
<comment type="caution">
    <text evidence="1">The sequence shown here is derived from an EMBL/GenBank/DDBJ whole genome shotgun (WGS) entry which is preliminary data.</text>
</comment>
<accession>A0A402TRJ1</accession>
<sequence>MQITMTGNRIVLQEPAIYKVDWLNPCEHCQCRHGTEVTSRSLSAEYFYAGDAVKCPECGSQGLIDADGDGAWVDQVTE</sequence>
<name>A0A402TRJ1_SALER</name>
<proteinExistence type="predicted"/>
<organism evidence="1">
    <name type="scientific">Salmonella enterica</name>
    <name type="common">Salmonella choleraesuis</name>
    <dbReference type="NCBI Taxonomy" id="28901"/>
    <lineage>
        <taxon>Bacteria</taxon>
        <taxon>Pseudomonadati</taxon>
        <taxon>Pseudomonadota</taxon>
        <taxon>Gammaproteobacteria</taxon>
        <taxon>Enterobacterales</taxon>
        <taxon>Enterobacteriaceae</taxon>
        <taxon>Salmonella</taxon>
    </lineage>
</organism>
<protein>
    <submittedName>
        <fullName evidence="1">Uncharacterized protein</fullName>
    </submittedName>
</protein>
<dbReference type="EMBL" id="RSTU01000040">
    <property type="protein sequence ID" value="MIT93562.1"/>
    <property type="molecule type" value="Genomic_DNA"/>
</dbReference>
<dbReference type="Proteomes" id="UP000839515">
    <property type="component" value="Unassembled WGS sequence"/>
</dbReference>
<dbReference type="AlphaFoldDB" id="A0A402TRJ1"/>